<dbReference type="EMBL" id="JPRL01000001">
    <property type="protein sequence ID" value="KFF05572.1"/>
    <property type="molecule type" value="Genomic_DNA"/>
</dbReference>
<dbReference type="AlphaFoldDB" id="A0A085ZMA8"/>
<protein>
    <submittedName>
        <fullName evidence="1">Uncharacterized protein</fullName>
    </submittedName>
</protein>
<organism evidence="1 2">
    <name type="scientific">Flavobacterium reichenbachii</name>
    <dbReference type="NCBI Taxonomy" id="362418"/>
    <lineage>
        <taxon>Bacteria</taxon>
        <taxon>Pseudomonadati</taxon>
        <taxon>Bacteroidota</taxon>
        <taxon>Flavobacteriia</taxon>
        <taxon>Flavobacteriales</taxon>
        <taxon>Flavobacteriaceae</taxon>
        <taxon>Flavobacterium</taxon>
    </lineage>
</organism>
<evidence type="ECO:0000313" key="1">
    <source>
        <dbReference type="EMBL" id="KFF05572.1"/>
    </source>
</evidence>
<accession>A0A085ZMA8</accession>
<keyword evidence="2" id="KW-1185">Reference proteome</keyword>
<dbReference type="STRING" id="362418.IW19_08620"/>
<evidence type="ECO:0000313" key="2">
    <source>
        <dbReference type="Proteomes" id="UP000028715"/>
    </source>
</evidence>
<comment type="caution">
    <text evidence="1">The sequence shown here is derived from an EMBL/GenBank/DDBJ whole genome shotgun (WGS) entry which is preliminary data.</text>
</comment>
<gene>
    <name evidence="1" type="ORF">IW19_08620</name>
</gene>
<name>A0A085ZMA8_9FLAO</name>
<proteinExistence type="predicted"/>
<dbReference type="Proteomes" id="UP000028715">
    <property type="component" value="Unassembled WGS sequence"/>
</dbReference>
<reference evidence="1 2" key="1">
    <citation type="submission" date="2014-07" db="EMBL/GenBank/DDBJ databases">
        <title>Genome of Flavobacterium reichenbachii LMG 25512.</title>
        <authorList>
            <person name="Stropko S.J."/>
            <person name="Pipes S.E."/>
            <person name="Newman J.D."/>
        </authorList>
    </citation>
    <scope>NUCLEOTIDE SEQUENCE [LARGE SCALE GENOMIC DNA]</scope>
    <source>
        <strain evidence="1 2">LMG 25512</strain>
    </source>
</reference>
<sequence>MKLLLYKKYFLSNSEEYTLWLITSGEFFLFQQLNTFWKLFFDRNQIFYSFLNIHHKIQKFQFRIFLLRHYFCFETFLFS</sequence>